<keyword evidence="2" id="KW-1003">Cell membrane</keyword>
<protein>
    <submittedName>
        <fullName evidence="8">MMPL family transporter</fullName>
    </submittedName>
</protein>
<feature type="domain" description="SSD" evidence="7">
    <location>
        <begin position="518"/>
        <end position="683"/>
    </location>
</feature>
<gene>
    <name evidence="8" type="ORF">AB3K24_04205</name>
</gene>
<feature type="transmembrane region" description="Helical" evidence="6">
    <location>
        <begin position="307"/>
        <end position="334"/>
    </location>
</feature>
<feature type="transmembrane region" description="Helical" evidence="6">
    <location>
        <begin position="182"/>
        <end position="202"/>
    </location>
</feature>
<keyword evidence="9" id="KW-1185">Reference proteome</keyword>
<feature type="transmembrane region" description="Helical" evidence="6">
    <location>
        <begin position="367"/>
        <end position="387"/>
    </location>
</feature>
<dbReference type="InterPro" id="IPR050545">
    <property type="entry name" value="Mycobact_MmpL"/>
</dbReference>
<dbReference type="SUPFAM" id="SSF82866">
    <property type="entry name" value="Multidrug efflux transporter AcrB transmembrane domain"/>
    <property type="match status" value="2"/>
</dbReference>
<accession>A0ABV3S3X0</accession>
<dbReference type="InterPro" id="IPR004869">
    <property type="entry name" value="MMPL_dom"/>
</dbReference>
<name>A0ABV3S3X0_9LACO</name>
<keyword evidence="4 6" id="KW-1133">Transmembrane helix</keyword>
<evidence type="ECO:0000256" key="5">
    <source>
        <dbReference type="ARBA" id="ARBA00023136"/>
    </source>
</evidence>
<evidence type="ECO:0000256" key="4">
    <source>
        <dbReference type="ARBA" id="ARBA00022989"/>
    </source>
</evidence>
<keyword evidence="3 6" id="KW-0812">Transmembrane</keyword>
<organism evidence="8 9">
    <name type="scientific">Leuconostoc aquikimchii</name>
    <dbReference type="NCBI Taxonomy" id="3236804"/>
    <lineage>
        <taxon>Bacteria</taxon>
        <taxon>Bacillati</taxon>
        <taxon>Bacillota</taxon>
        <taxon>Bacilli</taxon>
        <taxon>Lactobacillales</taxon>
        <taxon>Lactobacillaceae</taxon>
        <taxon>Leuconostoc</taxon>
    </lineage>
</organism>
<comment type="subcellular location">
    <subcellularLocation>
        <location evidence="1">Cell membrane</location>
        <topology evidence="1">Multi-pass membrane protein</topology>
    </subcellularLocation>
</comment>
<evidence type="ECO:0000259" key="7">
    <source>
        <dbReference type="PROSITE" id="PS50156"/>
    </source>
</evidence>
<feature type="transmembrane region" description="Helical" evidence="6">
    <location>
        <begin position="542"/>
        <end position="563"/>
    </location>
</feature>
<feature type="domain" description="SSD" evidence="7">
    <location>
        <begin position="206"/>
        <end position="332"/>
    </location>
</feature>
<dbReference type="RefSeq" id="WP_367973949.1">
    <property type="nucleotide sequence ID" value="NZ_JBFPEQ010000001.1"/>
</dbReference>
<evidence type="ECO:0000313" key="8">
    <source>
        <dbReference type="EMBL" id="MEX0380549.1"/>
    </source>
</evidence>
<keyword evidence="5 6" id="KW-0472">Membrane</keyword>
<evidence type="ECO:0000313" key="9">
    <source>
        <dbReference type="Proteomes" id="UP001556617"/>
    </source>
</evidence>
<dbReference type="PANTHER" id="PTHR33406">
    <property type="entry name" value="MEMBRANE PROTEIN MJ1562-RELATED"/>
    <property type="match status" value="1"/>
</dbReference>
<dbReference type="Gene3D" id="1.20.1640.10">
    <property type="entry name" value="Multidrug efflux transporter AcrB transmembrane domain"/>
    <property type="match status" value="2"/>
</dbReference>
<feature type="transmembrane region" description="Helical" evidence="6">
    <location>
        <begin position="277"/>
        <end position="301"/>
    </location>
</feature>
<feature type="transmembrane region" description="Helical" evidence="6">
    <location>
        <begin position="20"/>
        <end position="39"/>
    </location>
</feature>
<evidence type="ECO:0000256" key="6">
    <source>
        <dbReference type="SAM" id="Phobius"/>
    </source>
</evidence>
<dbReference type="PANTHER" id="PTHR33406:SF13">
    <property type="entry name" value="MEMBRANE PROTEIN YDFJ"/>
    <property type="match status" value="1"/>
</dbReference>
<dbReference type="Proteomes" id="UP001556617">
    <property type="component" value="Unassembled WGS sequence"/>
</dbReference>
<dbReference type="InterPro" id="IPR000731">
    <property type="entry name" value="SSD"/>
</dbReference>
<dbReference type="PROSITE" id="PS50156">
    <property type="entry name" value="SSD"/>
    <property type="match status" value="2"/>
</dbReference>
<proteinExistence type="predicted"/>
<evidence type="ECO:0000256" key="2">
    <source>
        <dbReference type="ARBA" id="ARBA00022475"/>
    </source>
</evidence>
<feature type="transmembrane region" description="Helical" evidence="6">
    <location>
        <begin position="583"/>
        <end position="604"/>
    </location>
</feature>
<dbReference type="EMBL" id="JBFPER010000001">
    <property type="protein sequence ID" value="MEX0380549.1"/>
    <property type="molecule type" value="Genomic_DNA"/>
</dbReference>
<feature type="transmembrane region" description="Helical" evidence="6">
    <location>
        <begin position="515"/>
        <end position="535"/>
    </location>
</feature>
<feature type="transmembrane region" description="Helical" evidence="6">
    <location>
        <begin position="631"/>
        <end position="653"/>
    </location>
</feature>
<evidence type="ECO:0000256" key="3">
    <source>
        <dbReference type="ARBA" id="ARBA00022692"/>
    </source>
</evidence>
<feature type="transmembrane region" description="Helical" evidence="6">
    <location>
        <begin position="209"/>
        <end position="230"/>
    </location>
</feature>
<feature type="transmembrane region" description="Helical" evidence="6">
    <location>
        <begin position="236"/>
        <end position="256"/>
    </location>
</feature>
<feature type="transmembrane region" description="Helical" evidence="6">
    <location>
        <begin position="659"/>
        <end position="684"/>
    </location>
</feature>
<reference evidence="8 9" key="1">
    <citation type="submission" date="2024-07" db="EMBL/GenBank/DDBJ databases">
        <authorList>
            <person name="Yun M."/>
        </authorList>
    </citation>
    <scope>NUCLEOTIDE SEQUENCE [LARGE SCALE GENOMIC DNA]</scope>
    <source>
        <strain evidence="8 9">MS01</strain>
    </source>
</reference>
<comment type="caution">
    <text evidence="8">The sequence shown here is derived from an EMBL/GenBank/DDBJ whole genome shotgun (WGS) entry which is preliminary data.</text>
</comment>
<evidence type="ECO:0000256" key="1">
    <source>
        <dbReference type="ARBA" id="ARBA00004651"/>
    </source>
</evidence>
<dbReference type="Pfam" id="PF03176">
    <property type="entry name" value="MMPL"/>
    <property type="match status" value="2"/>
</dbReference>
<sequence>MGKQLGKLGIWIYRHAKLTIAAFFVTLVISVIAALNFGIDFDSAGMSIQGSQSEKANKLMEREFPATRQDGGQVQIVLHSNNRQALTTVNNQKVVAEMLQDVQKNKHVKMVVTPTILRSYSEDGMTATARVMYKPKGDAVSEKTVDDLEKSISVTRRQNIQTELSSNNVTISGMDNGEQAEVIGLAIAFVILAITFASLLVAGIPILSALLGLVVGMMLVLISTHFLSVATFSMSLVGMMGLAVGIDYALFLISRYRQELQENNSQKEAALVKTMSSAGTSIVFAGVTVIVALLGMTILGIDMLSVMGITAAMSIVTAMLTSLILVPAMLTVLGDRVTGKKPNRILHFASKIRVKGGWGKLVTKYKFVLTILVVVILGIAATPFAHINLGLPNDAVKSEKLTERRAYDLLTKAYGEGSQATLVVLMRTSDQNEAQSNVTAIKKLDNIASVSQVMPSTTNDYQMITVLPKTDTNSVKTKKLVHDIRELENKHSVSRLYVTGATAISIDMSDALMKALPKFAILIVIFAFMLLTVVFRSLLIPIVAVVGFILSLGATLGAIVFIAQDGHFIDFVGIPAKGAILNFLPVLVIGIMFGLAMDYEVFLVSRIREAYLKTNDTHQAVIAGMRDSGPAVVAAALIMMAVFSGFIFASDAIVKSMGIVLTSGILFDAILVRLILVPATIALFGRASWYLPKWLDKLLPNVKID</sequence>